<evidence type="ECO:0000313" key="8">
    <source>
        <dbReference type="EMBL" id="KAK2077150.1"/>
    </source>
</evidence>
<dbReference type="EC" id="2.1.1.107" evidence="1"/>
<evidence type="ECO:0000256" key="6">
    <source>
        <dbReference type="SAM" id="MobiDB-lite"/>
    </source>
</evidence>
<protein>
    <recommendedName>
        <fullName evidence="1">uroporphyrinogen-III C-methyltransferase</fullName>
        <ecNumber evidence="1">2.1.1.107</ecNumber>
    </recommendedName>
</protein>
<dbReference type="PROSITE" id="PS00839">
    <property type="entry name" value="SUMT_1"/>
    <property type="match status" value="1"/>
</dbReference>
<organism evidence="8 9">
    <name type="scientific">Prototheca wickerhamii</name>
    <dbReference type="NCBI Taxonomy" id="3111"/>
    <lineage>
        <taxon>Eukaryota</taxon>
        <taxon>Viridiplantae</taxon>
        <taxon>Chlorophyta</taxon>
        <taxon>core chlorophytes</taxon>
        <taxon>Trebouxiophyceae</taxon>
        <taxon>Chlorellales</taxon>
        <taxon>Chlorellaceae</taxon>
        <taxon>Prototheca</taxon>
    </lineage>
</organism>
<feature type="domain" description="Tetrapyrrole methylase" evidence="7">
    <location>
        <begin position="42"/>
        <end position="119"/>
    </location>
</feature>
<reference evidence="8" key="1">
    <citation type="submission" date="2021-01" db="EMBL/GenBank/DDBJ databases">
        <authorList>
            <person name="Eckstrom K.M.E."/>
        </authorList>
    </citation>
    <scope>NUCLEOTIDE SEQUENCE</scope>
    <source>
        <strain evidence="8">UVCC 0001</strain>
    </source>
</reference>
<dbReference type="Proteomes" id="UP001255856">
    <property type="component" value="Unassembled WGS sequence"/>
</dbReference>
<dbReference type="InterPro" id="IPR014776">
    <property type="entry name" value="4pyrrole_Mease_sub2"/>
</dbReference>
<dbReference type="InterPro" id="IPR000878">
    <property type="entry name" value="4pyrrol_Mease"/>
</dbReference>
<keyword evidence="2" id="KW-0489">Methyltransferase</keyword>
<gene>
    <name evidence="8" type="ORF">QBZ16_004784</name>
</gene>
<keyword evidence="4" id="KW-0949">S-adenosyl-L-methionine</keyword>
<name>A0AAD9IID8_PROWI</name>
<evidence type="ECO:0000313" key="9">
    <source>
        <dbReference type="Proteomes" id="UP001255856"/>
    </source>
</evidence>
<dbReference type="PANTHER" id="PTHR45790:SF3">
    <property type="entry name" value="S-ADENOSYL-L-METHIONINE-DEPENDENT UROPORPHYRINOGEN III METHYLTRANSFERASE, CHLOROPLASTIC"/>
    <property type="match status" value="1"/>
</dbReference>
<feature type="region of interest" description="Disordered" evidence="6">
    <location>
        <begin position="257"/>
        <end position="276"/>
    </location>
</feature>
<dbReference type="CDD" id="cd11642">
    <property type="entry name" value="SUMT"/>
    <property type="match status" value="1"/>
</dbReference>
<dbReference type="Gene3D" id="3.40.1010.10">
    <property type="entry name" value="Cobalt-precorrin-4 Transmethylase, Domain 1"/>
    <property type="match status" value="1"/>
</dbReference>
<dbReference type="GO" id="GO:0004851">
    <property type="term" value="F:uroporphyrin-III C-methyltransferase activity"/>
    <property type="evidence" value="ECO:0007669"/>
    <property type="project" value="UniProtKB-EC"/>
</dbReference>
<proteinExistence type="predicted"/>
<evidence type="ECO:0000256" key="1">
    <source>
        <dbReference type="ARBA" id="ARBA00012162"/>
    </source>
</evidence>
<evidence type="ECO:0000256" key="5">
    <source>
        <dbReference type="ARBA" id="ARBA00023244"/>
    </source>
</evidence>
<evidence type="ECO:0000256" key="2">
    <source>
        <dbReference type="ARBA" id="ARBA00022603"/>
    </source>
</evidence>
<dbReference type="PANTHER" id="PTHR45790">
    <property type="entry name" value="SIROHEME SYNTHASE-RELATED"/>
    <property type="match status" value="1"/>
</dbReference>
<dbReference type="SUPFAM" id="SSF53790">
    <property type="entry name" value="Tetrapyrrole methylase"/>
    <property type="match status" value="1"/>
</dbReference>
<dbReference type="Gene3D" id="3.30.950.10">
    <property type="entry name" value="Methyltransferase, Cobalt-precorrin-4 Transmethylase, Domain 2"/>
    <property type="match status" value="1"/>
</dbReference>
<accession>A0AAD9IID8</accession>
<evidence type="ECO:0000259" key="7">
    <source>
        <dbReference type="Pfam" id="PF00590"/>
    </source>
</evidence>
<dbReference type="AlphaFoldDB" id="A0AAD9IID8"/>
<feature type="compositionally biased region" description="Low complexity" evidence="6">
    <location>
        <begin position="264"/>
        <end position="276"/>
    </location>
</feature>
<dbReference type="InterPro" id="IPR050161">
    <property type="entry name" value="Siro_Cobalamin_biosynth"/>
</dbReference>
<sequence length="282" mass="29516">MVVWRRARAATSASNVTGAGWEDNASFLEFYMDLLRKQRPGHVYLVGTGPGDPELLTLKALHAMQTADVVLYDRLVSPEILAHVGARALMVYVGKQRGFHTRTQAEIHELLLGFAGQGARVLGIPLTHRGLATAVTFATGHARDGELSGRVADAARDPDATLVVYMGLGTLRALRDALVVRGTDPRTPAAAVERGTTPDQRAVFAPLGALPDAVERAGLQSPTLLVIGAVVSVAPGWEAALASPDGTALLEGLEAARDGPSEASGDGSSDLSLPLPMQAVAH</sequence>
<comment type="caution">
    <text evidence="8">The sequence shown here is derived from an EMBL/GenBank/DDBJ whole genome shotgun (WGS) entry which is preliminary data.</text>
</comment>
<dbReference type="Pfam" id="PF00590">
    <property type="entry name" value="TP_methylase"/>
    <property type="match status" value="1"/>
</dbReference>
<dbReference type="GO" id="GO:0019354">
    <property type="term" value="P:siroheme biosynthetic process"/>
    <property type="evidence" value="ECO:0007669"/>
    <property type="project" value="InterPro"/>
</dbReference>
<keyword evidence="9" id="KW-1185">Reference proteome</keyword>
<dbReference type="EMBL" id="JASFZW010000007">
    <property type="protein sequence ID" value="KAK2077150.1"/>
    <property type="molecule type" value="Genomic_DNA"/>
</dbReference>
<dbReference type="InterPro" id="IPR035996">
    <property type="entry name" value="4pyrrol_Methylase_sf"/>
</dbReference>
<dbReference type="GO" id="GO:0032259">
    <property type="term" value="P:methylation"/>
    <property type="evidence" value="ECO:0007669"/>
    <property type="project" value="UniProtKB-KW"/>
</dbReference>
<evidence type="ECO:0000256" key="4">
    <source>
        <dbReference type="ARBA" id="ARBA00022691"/>
    </source>
</evidence>
<evidence type="ECO:0000256" key="3">
    <source>
        <dbReference type="ARBA" id="ARBA00022679"/>
    </source>
</evidence>
<keyword evidence="5" id="KW-0627">Porphyrin biosynthesis</keyword>
<keyword evidence="3" id="KW-0808">Transferase</keyword>
<dbReference type="InterPro" id="IPR003043">
    <property type="entry name" value="Uropor_MeTrfase_CS"/>
</dbReference>
<dbReference type="InterPro" id="IPR006366">
    <property type="entry name" value="CobA/CysG_C"/>
</dbReference>
<dbReference type="InterPro" id="IPR014777">
    <property type="entry name" value="4pyrrole_Mease_sub1"/>
</dbReference>